<evidence type="ECO:0000256" key="10">
    <source>
        <dbReference type="RuleBase" id="RU004016"/>
    </source>
</evidence>
<evidence type="ECO:0000256" key="1">
    <source>
        <dbReference type="ARBA" id="ARBA00003217"/>
    </source>
</evidence>
<keyword evidence="6" id="KW-0573">Peptidoglycan synthesis</keyword>
<evidence type="ECO:0000256" key="11">
    <source>
        <dbReference type="SAM" id="SignalP"/>
    </source>
</evidence>
<dbReference type="PANTHER" id="PTHR35333">
    <property type="entry name" value="BETA-LACTAMASE"/>
    <property type="match status" value="1"/>
</dbReference>
<evidence type="ECO:0000256" key="6">
    <source>
        <dbReference type="ARBA" id="ARBA00022984"/>
    </source>
</evidence>
<feature type="active site" description="Proton acceptor" evidence="8">
    <location>
        <position position="76"/>
    </location>
</feature>
<feature type="chain" id="PRO_5043319744" evidence="11">
    <location>
        <begin position="26"/>
        <end position="391"/>
    </location>
</feature>
<evidence type="ECO:0000256" key="8">
    <source>
        <dbReference type="PIRSR" id="PIRSR618044-1"/>
    </source>
</evidence>
<dbReference type="InterPro" id="IPR015956">
    <property type="entry name" value="Peniciliin-bd_prot_C_sf"/>
</dbReference>
<feature type="active site" description="Acyl-ester intermediate" evidence="8">
    <location>
        <position position="73"/>
    </location>
</feature>
<feature type="binding site" evidence="9">
    <location>
        <position position="257"/>
    </location>
    <ligand>
        <name>substrate</name>
    </ligand>
</feature>
<dbReference type="GO" id="GO:0008360">
    <property type="term" value="P:regulation of cell shape"/>
    <property type="evidence" value="ECO:0007669"/>
    <property type="project" value="UniProtKB-KW"/>
</dbReference>
<dbReference type="GO" id="GO:0008800">
    <property type="term" value="F:beta-lactamase activity"/>
    <property type="evidence" value="ECO:0007669"/>
    <property type="project" value="InterPro"/>
</dbReference>
<dbReference type="SUPFAM" id="SSF56601">
    <property type="entry name" value="beta-lactamase/transpeptidase-like"/>
    <property type="match status" value="1"/>
</dbReference>
<evidence type="ECO:0000256" key="9">
    <source>
        <dbReference type="PIRSR" id="PIRSR618044-2"/>
    </source>
</evidence>
<dbReference type="Proteomes" id="UP001171687">
    <property type="component" value="Unassembled WGS sequence"/>
</dbReference>
<dbReference type="GO" id="GO:0009252">
    <property type="term" value="P:peptidoglycan biosynthetic process"/>
    <property type="evidence" value="ECO:0007669"/>
    <property type="project" value="UniProtKB-KW"/>
</dbReference>
<dbReference type="RefSeq" id="WP_059106346.1">
    <property type="nucleotide sequence ID" value="NZ_AP024589.1"/>
</dbReference>
<comment type="function">
    <text evidence="1">Removes C-terminal D-alanyl residues from sugar-peptide cell wall precursors.</text>
</comment>
<dbReference type="PRINTS" id="PR00725">
    <property type="entry name" value="DADACBPTASE1"/>
</dbReference>
<accession>A0AAW7MC88</accession>
<feature type="domain" description="Peptidase S11 D-alanyl-D-alanine carboxypeptidase A N-terminal" evidence="12">
    <location>
        <begin position="48"/>
        <end position="285"/>
    </location>
</feature>
<keyword evidence="5" id="KW-0133">Cell shape</keyword>
<dbReference type="InterPro" id="IPR001967">
    <property type="entry name" value="Peptidase_S11_N"/>
</dbReference>
<dbReference type="GO" id="GO:0006508">
    <property type="term" value="P:proteolysis"/>
    <property type="evidence" value="ECO:0007669"/>
    <property type="project" value="InterPro"/>
</dbReference>
<evidence type="ECO:0000256" key="5">
    <source>
        <dbReference type="ARBA" id="ARBA00022960"/>
    </source>
</evidence>
<feature type="active site" evidence="8">
    <location>
        <position position="137"/>
    </location>
</feature>
<dbReference type="AlphaFoldDB" id="A0AAW7MC88"/>
<comment type="caution">
    <text evidence="14">The sequence shown here is derived from an EMBL/GenBank/DDBJ whole genome shotgun (WGS) entry which is preliminary data.</text>
</comment>
<proteinExistence type="inferred from homology"/>
<dbReference type="InterPro" id="IPR015294">
    <property type="entry name" value="Pen-bd_prot4_C_dom"/>
</dbReference>
<organism evidence="14 15">
    <name type="scientific">Staphylococcus auricularis</name>
    <dbReference type="NCBI Taxonomy" id="29379"/>
    <lineage>
        <taxon>Bacteria</taxon>
        <taxon>Bacillati</taxon>
        <taxon>Bacillota</taxon>
        <taxon>Bacilli</taxon>
        <taxon>Bacillales</taxon>
        <taxon>Staphylococcaceae</taxon>
        <taxon>Staphylococcus</taxon>
    </lineage>
</organism>
<dbReference type="GO" id="GO:0046677">
    <property type="term" value="P:response to antibiotic"/>
    <property type="evidence" value="ECO:0007669"/>
    <property type="project" value="InterPro"/>
</dbReference>
<dbReference type="InterPro" id="IPR018044">
    <property type="entry name" value="Peptidase_S11"/>
</dbReference>
<dbReference type="PANTHER" id="PTHR35333:SF4">
    <property type="entry name" value="SLR0121 PROTEIN"/>
    <property type="match status" value="1"/>
</dbReference>
<dbReference type="EMBL" id="JAUHQC010000009">
    <property type="protein sequence ID" value="MDN4532940.1"/>
    <property type="molecule type" value="Genomic_DNA"/>
</dbReference>
<keyword evidence="4" id="KW-0378">Hydrolase</keyword>
<dbReference type="InterPro" id="IPR037091">
    <property type="entry name" value="Pen-bd_prot4_C_dom_sf"/>
</dbReference>
<dbReference type="Pfam" id="PF00768">
    <property type="entry name" value="Peptidase_S11"/>
    <property type="match status" value="1"/>
</dbReference>
<evidence type="ECO:0000256" key="3">
    <source>
        <dbReference type="ARBA" id="ARBA00022729"/>
    </source>
</evidence>
<dbReference type="GeneID" id="64983016"/>
<name>A0AAW7MC88_9STAP</name>
<keyword evidence="3 11" id="KW-0732">Signal</keyword>
<evidence type="ECO:0000259" key="12">
    <source>
        <dbReference type="Pfam" id="PF00768"/>
    </source>
</evidence>
<feature type="signal peptide" evidence="11">
    <location>
        <begin position="1"/>
        <end position="25"/>
    </location>
</feature>
<evidence type="ECO:0000313" key="15">
    <source>
        <dbReference type="Proteomes" id="UP001171687"/>
    </source>
</evidence>
<dbReference type="SUPFAM" id="SSF69189">
    <property type="entry name" value="Penicillin-binding protein associated domain"/>
    <property type="match status" value="1"/>
</dbReference>
<dbReference type="InterPro" id="IPR000871">
    <property type="entry name" value="Beta-lactam_class-A"/>
</dbReference>
<dbReference type="GO" id="GO:0030655">
    <property type="term" value="P:beta-lactam antibiotic catabolic process"/>
    <property type="evidence" value="ECO:0007669"/>
    <property type="project" value="InterPro"/>
</dbReference>
<evidence type="ECO:0000256" key="4">
    <source>
        <dbReference type="ARBA" id="ARBA00022801"/>
    </source>
</evidence>
<gene>
    <name evidence="14" type="primary">pbp4</name>
    <name evidence="14" type="ORF">QYH67_05005</name>
</gene>
<keyword evidence="7" id="KW-0961">Cell wall biogenesis/degradation</keyword>
<sequence>MLKKWMRLVAICILMVTMVSTDTYAASNPVDDANKVAEQPISEQFQPKSVMIASQTGQVLYDYHPNEETDPASLTKVMTMYLTLDAMKRGDIKGSDEIKITQEYQKMTELPNLSASPLKVGESYTVDQFLDQITLKSSNAATLILADKISGDSSKFTDQMNEKAKKLGMTHTHFTNPTGADTKLLEEFAPKAYKDEGKTTSTARDMNKLMYHIIKTHPNVLQYSKKTSAKQHGEVLTPKNTSLKGQENELRGADGLKTGTSDDGYNLALTAKRDGLRLNETILNVQPYPDQAAENARHLIANALMEQQFQDYEYKKVLSKGEHKINDHRYNVKADLYDVVPKDMDQVKFKVNDNDEIYVDYPRQFIKGTHAPKVKADKENAFTSFFKDLFE</sequence>
<dbReference type="GO" id="GO:0009002">
    <property type="term" value="F:serine-type D-Ala-D-Ala carboxypeptidase activity"/>
    <property type="evidence" value="ECO:0007669"/>
    <property type="project" value="InterPro"/>
</dbReference>
<dbReference type="InterPro" id="IPR012338">
    <property type="entry name" value="Beta-lactam/transpept-like"/>
</dbReference>
<dbReference type="GO" id="GO:0071555">
    <property type="term" value="P:cell wall organization"/>
    <property type="evidence" value="ECO:0007669"/>
    <property type="project" value="UniProtKB-KW"/>
</dbReference>
<evidence type="ECO:0000256" key="7">
    <source>
        <dbReference type="ARBA" id="ARBA00023316"/>
    </source>
</evidence>
<dbReference type="Gene3D" id="3.40.710.10">
    <property type="entry name" value="DD-peptidase/beta-lactamase superfamily"/>
    <property type="match status" value="1"/>
</dbReference>
<evidence type="ECO:0000313" key="14">
    <source>
        <dbReference type="EMBL" id="MDN4532940.1"/>
    </source>
</evidence>
<comment type="similarity">
    <text evidence="2 10">Belongs to the peptidase S11 family.</text>
</comment>
<protein>
    <submittedName>
        <fullName evidence="14">Penicillin-binding protein PBP4</fullName>
    </submittedName>
</protein>
<dbReference type="Gene3D" id="2.30.140.20">
    <property type="entry name" value="Penicillin-binding protein 4, C-terminal domain"/>
    <property type="match status" value="1"/>
</dbReference>
<dbReference type="Pfam" id="PF09211">
    <property type="entry name" value="DUF1958"/>
    <property type="match status" value="1"/>
</dbReference>
<reference evidence="14" key="1">
    <citation type="submission" date="2023-07" db="EMBL/GenBank/DDBJ databases">
        <title>Evaluation of the beneficial properties of pineapple isolates.</title>
        <authorList>
            <person name="Adefiranye O."/>
        </authorList>
    </citation>
    <scope>NUCLEOTIDE SEQUENCE</scope>
    <source>
        <strain evidence="14">PAPLE_T1</strain>
    </source>
</reference>
<feature type="domain" description="Penicillin-binding protein 4 C-terminal" evidence="13">
    <location>
        <begin position="314"/>
        <end position="376"/>
    </location>
</feature>
<dbReference type="NCBIfam" id="NF038258">
    <property type="entry name" value="PBP4_Staph"/>
    <property type="match status" value="1"/>
</dbReference>
<evidence type="ECO:0000259" key="13">
    <source>
        <dbReference type="Pfam" id="PF09211"/>
    </source>
</evidence>
<evidence type="ECO:0000256" key="2">
    <source>
        <dbReference type="ARBA" id="ARBA00007164"/>
    </source>
</evidence>